<feature type="domain" description="Disease resistance R13L4/SHOC-2-like LRR" evidence="3">
    <location>
        <begin position="87"/>
        <end position="185"/>
    </location>
</feature>
<protein>
    <submittedName>
        <fullName evidence="4">Leucine Rich Repeat domain protein</fullName>
    </submittedName>
</protein>
<dbReference type="PANTHER" id="PTHR48051">
    <property type="match status" value="1"/>
</dbReference>
<reference evidence="4 5" key="1">
    <citation type="submission" date="2007-01" db="EMBL/GenBank/DDBJ databases">
        <authorList>
            <person name="Haygood M."/>
            <person name="Podell S."/>
            <person name="Anderson C."/>
            <person name="Hopkinson B."/>
            <person name="Roe K."/>
            <person name="Barbeau K."/>
            <person name="Gaasterland T."/>
            <person name="Ferriera S."/>
            <person name="Johnson J."/>
            <person name="Kravitz S."/>
            <person name="Beeson K."/>
            <person name="Sutton G."/>
            <person name="Rogers Y.-H."/>
            <person name="Friedman R."/>
            <person name="Frazier M."/>
            <person name="Venter J.C."/>
        </authorList>
    </citation>
    <scope>NUCLEOTIDE SEQUENCE [LARGE SCALE GENOMIC DNA]</scope>
    <source>
        <strain evidence="4 5">ATCC 23134</strain>
    </source>
</reference>
<keyword evidence="1" id="KW-0433">Leucine-rich repeat</keyword>
<dbReference type="Gene3D" id="3.80.10.10">
    <property type="entry name" value="Ribonuclease Inhibitor"/>
    <property type="match status" value="1"/>
</dbReference>
<dbReference type="SUPFAM" id="SSF52058">
    <property type="entry name" value="L domain-like"/>
    <property type="match status" value="1"/>
</dbReference>
<organism evidence="4 5">
    <name type="scientific">Microscilla marina ATCC 23134</name>
    <dbReference type="NCBI Taxonomy" id="313606"/>
    <lineage>
        <taxon>Bacteria</taxon>
        <taxon>Pseudomonadati</taxon>
        <taxon>Bacteroidota</taxon>
        <taxon>Cytophagia</taxon>
        <taxon>Cytophagales</taxon>
        <taxon>Microscillaceae</taxon>
        <taxon>Microscilla</taxon>
    </lineage>
</organism>
<proteinExistence type="predicted"/>
<dbReference type="RefSeq" id="WP_002699995.1">
    <property type="nucleotide sequence ID" value="NZ_AAWS01000025.1"/>
</dbReference>
<evidence type="ECO:0000256" key="2">
    <source>
        <dbReference type="ARBA" id="ARBA00022737"/>
    </source>
</evidence>
<dbReference type="PANTHER" id="PTHR48051:SF1">
    <property type="entry name" value="RAS SUPPRESSOR PROTEIN 1"/>
    <property type="match status" value="1"/>
</dbReference>
<evidence type="ECO:0000313" key="5">
    <source>
        <dbReference type="Proteomes" id="UP000004095"/>
    </source>
</evidence>
<dbReference type="Proteomes" id="UP000004095">
    <property type="component" value="Unassembled WGS sequence"/>
</dbReference>
<keyword evidence="2" id="KW-0677">Repeat</keyword>
<comment type="caution">
    <text evidence="4">The sequence shown here is derived from an EMBL/GenBank/DDBJ whole genome shotgun (WGS) entry which is preliminary data.</text>
</comment>
<evidence type="ECO:0000313" key="4">
    <source>
        <dbReference type="EMBL" id="EAY27293.1"/>
    </source>
</evidence>
<dbReference type="GO" id="GO:0005737">
    <property type="term" value="C:cytoplasm"/>
    <property type="evidence" value="ECO:0007669"/>
    <property type="project" value="TreeGrafter"/>
</dbReference>
<dbReference type="Pfam" id="PF23598">
    <property type="entry name" value="LRR_14"/>
    <property type="match status" value="1"/>
</dbReference>
<dbReference type="AlphaFoldDB" id="A1ZQY8"/>
<gene>
    <name evidence="4" type="ORF">M23134_06603</name>
</gene>
<dbReference type="EMBL" id="AAWS01000025">
    <property type="protein sequence ID" value="EAY27293.1"/>
    <property type="molecule type" value="Genomic_DNA"/>
</dbReference>
<dbReference type="InterPro" id="IPR050216">
    <property type="entry name" value="LRR_domain-containing"/>
</dbReference>
<evidence type="ECO:0000259" key="3">
    <source>
        <dbReference type="Pfam" id="PF23598"/>
    </source>
</evidence>
<dbReference type="OrthoDB" id="8532199at2"/>
<dbReference type="InterPro" id="IPR055414">
    <property type="entry name" value="LRR_R13L4/SHOC2-like"/>
</dbReference>
<sequence length="346" mass="40327">MTHWRNFFYSSDGNSEEGNYLLKIKQLLKTRDKVNIDLAFQLLRSIEQPAYITLHRLLKATDLNKTMGLYFEQGAFRFLPFRGNSLSLSGCDVQAFPSELSPVAYLRHLYFSFNPIDALPDSITDLPLLQTLDLTHTRLTTLPTPLSQLQHLKSLFLHGTQIQDISWLVNMPQLRYLSLTRAQSFLLTPEVIRQCPQLKSVYVYDAYSDIPEVVAKLPCVKPYQNFFIYDEEGDQCFLKFDIYKQEFAIQIGYWGNRVISAMEWAIFERWLGMYALNPLPETRVKVWYYYQDNIGGWQILMRLLEAVEKSSQIKILWACDDANVDGWEMMEVLVDDYAISIEPSDF</sequence>
<accession>A1ZQY8</accession>
<keyword evidence="5" id="KW-1185">Reference proteome</keyword>
<name>A1ZQY8_MICM2</name>
<dbReference type="eggNOG" id="COG4886">
    <property type="taxonomic scope" value="Bacteria"/>
</dbReference>
<evidence type="ECO:0000256" key="1">
    <source>
        <dbReference type="ARBA" id="ARBA00022614"/>
    </source>
</evidence>
<dbReference type="InterPro" id="IPR032675">
    <property type="entry name" value="LRR_dom_sf"/>
</dbReference>